<reference evidence="5 6" key="1">
    <citation type="submission" date="2018-01" db="EMBL/GenBank/DDBJ databases">
        <title>The draft genome sequence of Halioglobus lutimaris HF004.</title>
        <authorList>
            <person name="Du Z.-J."/>
            <person name="Shi M.-J."/>
        </authorList>
    </citation>
    <scope>NUCLEOTIDE SEQUENCE [LARGE SCALE GENOMIC DNA]</scope>
    <source>
        <strain evidence="5 6">HF004</strain>
    </source>
</reference>
<dbReference type="GO" id="GO:0016878">
    <property type="term" value="F:acid-thiol ligase activity"/>
    <property type="evidence" value="ECO:0007669"/>
    <property type="project" value="UniProtKB-ARBA"/>
</dbReference>
<feature type="domain" description="AMP-binding enzyme C-terminal" evidence="4">
    <location>
        <begin position="428"/>
        <end position="503"/>
    </location>
</feature>
<dbReference type="CDD" id="cd17631">
    <property type="entry name" value="FACL_FadD13-like"/>
    <property type="match status" value="1"/>
</dbReference>
<comment type="caution">
    <text evidence="5">The sequence shown here is derived from an EMBL/GenBank/DDBJ whole genome shotgun (WGS) entry which is preliminary data.</text>
</comment>
<evidence type="ECO:0000259" key="4">
    <source>
        <dbReference type="Pfam" id="PF13193"/>
    </source>
</evidence>
<gene>
    <name evidence="5" type="ORF">C0039_10035</name>
</gene>
<proteinExistence type="inferred from homology"/>
<name>A0A2N5X381_9GAMM</name>
<dbReference type="Gene3D" id="3.30.300.30">
    <property type="match status" value="1"/>
</dbReference>
<accession>A0A2N5X381</accession>
<dbReference type="AlphaFoldDB" id="A0A2N5X381"/>
<sequence>MQNNIGLLLSKRAAITPDNEAFVEWERQRRFTFAELNERSNRVADILLGRGINPGDRVATLLKNGIEFVETYFAIAKIGAVMVPINWRLVAAEAGYILKDSGASALVFDAAFDTTVEALHAGSRGELSCNFWLRVGEGDAACPDMYSDYDGLLAAAQTSEPATGAADDDNLFIMYTSGTTGHPKGAVHSHDGMLWSQFTSMATSDMRGDDRFLLPLPMFHVGCLNPVSLLVHRGATGVIMRELDMSGMFQCIEAERVSIFMAVPAVLQFMLQAPERTRCDISSLRWIATGAAPVPVSLLNSWSELGISIHQAYGLTESCGPGTLLLPADAATRVGSCGRPQMHTQAKVVDARGESIPMGSSEAGELLLGGRHIMKEYWNNPQASAEALQDGWLHTGDICTWDSEGFITICDRKKDMIISGGENIYPAELENVLAACPEVQEAAVIGISSSKWGETPLALVVPAQGCAPTSDSLKRWCKEHLAGYKVPQLYELVDTLPRNPSGKLLKPQLREQFPDEAPF</sequence>
<evidence type="ECO:0000313" key="5">
    <source>
        <dbReference type="EMBL" id="PLW68952.1"/>
    </source>
</evidence>
<dbReference type="InterPro" id="IPR045851">
    <property type="entry name" value="AMP-bd_C_sf"/>
</dbReference>
<organism evidence="5 6">
    <name type="scientific">Pseudohalioglobus lutimaris</name>
    <dbReference type="NCBI Taxonomy" id="1737061"/>
    <lineage>
        <taxon>Bacteria</taxon>
        <taxon>Pseudomonadati</taxon>
        <taxon>Pseudomonadota</taxon>
        <taxon>Gammaproteobacteria</taxon>
        <taxon>Cellvibrionales</taxon>
        <taxon>Halieaceae</taxon>
        <taxon>Pseudohalioglobus</taxon>
    </lineage>
</organism>
<dbReference type="SUPFAM" id="SSF56801">
    <property type="entry name" value="Acetyl-CoA synthetase-like"/>
    <property type="match status" value="1"/>
</dbReference>
<dbReference type="NCBIfam" id="NF004837">
    <property type="entry name" value="PRK06187.1"/>
    <property type="match status" value="1"/>
</dbReference>
<dbReference type="Pfam" id="PF13193">
    <property type="entry name" value="AMP-binding_C"/>
    <property type="match status" value="1"/>
</dbReference>
<dbReference type="Gene3D" id="3.40.50.12780">
    <property type="entry name" value="N-terminal domain of ligase-like"/>
    <property type="match status" value="1"/>
</dbReference>
<keyword evidence="2" id="KW-0436">Ligase</keyword>
<dbReference type="Proteomes" id="UP000235005">
    <property type="component" value="Unassembled WGS sequence"/>
</dbReference>
<evidence type="ECO:0000256" key="2">
    <source>
        <dbReference type="ARBA" id="ARBA00022598"/>
    </source>
</evidence>
<dbReference type="OrthoDB" id="9047442at2"/>
<dbReference type="InterPro" id="IPR000873">
    <property type="entry name" value="AMP-dep_synth/lig_dom"/>
</dbReference>
<dbReference type="FunFam" id="3.30.300.30:FF:000008">
    <property type="entry name" value="2,3-dihydroxybenzoate-AMP ligase"/>
    <property type="match status" value="1"/>
</dbReference>
<dbReference type="InterPro" id="IPR050237">
    <property type="entry name" value="ATP-dep_AMP-bd_enzyme"/>
</dbReference>
<protein>
    <submittedName>
        <fullName evidence="5">2-succinylbenzoyl-CoA synthetase</fullName>
    </submittedName>
</protein>
<dbReference type="InterPro" id="IPR025110">
    <property type="entry name" value="AMP-bd_C"/>
</dbReference>
<dbReference type="EMBL" id="PKUS01000010">
    <property type="protein sequence ID" value="PLW68952.1"/>
    <property type="molecule type" value="Genomic_DNA"/>
</dbReference>
<dbReference type="RefSeq" id="WP_101518029.1">
    <property type="nucleotide sequence ID" value="NZ_PKUS01000010.1"/>
</dbReference>
<dbReference type="PROSITE" id="PS00455">
    <property type="entry name" value="AMP_BINDING"/>
    <property type="match status" value="1"/>
</dbReference>
<evidence type="ECO:0000259" key="3">
    <source>
        <dbReference type="Pfam" id="PF00501"/>
    </source>
</evidence>
<dbReference type="Pfam" id="PF00501">
    <property type="entry name" value="AMP-binding"/>
    <property type="match status" value="1"/>
</dbReference>
<dbReference type="PANTHER" id="PTHR43767:SF1">
    <property type="entry name" value="NONRIBOSOMAL PEPTIDE SYNTHASE PES1 (EUROFUNG)-RELATED"/>
    <property type="match status" value="1"/>
</dbReference>
<evidence type="ECO:0000313" key="6">
    <source>
        <dbReference type="Proteomes" id="UP000235005"/>
    </source>
</evidence>
<dbReference type="InterPro" id="IPR020845">
    <property type="entry name" value="AMP-binding_CS"/>
</dbReference>
<dbReference type="InterPro" id="IPR042099">
    <property type="entry name" value="ANL_N_sf"/>
</dbReference>
<comment type="similarity">
    <text evidence="1">Belongs to the ATP-dependent AMP-binding enzyme family.</text>
</comment>
<keyword evidence="6" id="KW-1185">Reference proteome</keyword>
<feature type="domain" description="AMP-dependent synthetase/ligase" evidence="3">
    <location>
        <begin position="11"/>
        <end position="378"/>
    </location>
</feature>
<dbReference type="PANTHER" id="PTHR43767">
    <property type="entry name" value="LONG-CHAIN-FATTY-ACID--COA LIGASE"/>
    <property type="match status" value="1"/>
</dbReference>
<evidence type="ECO:0000256" key="1">
    <source>
        <dbReference type="ARBA" id="ARBA00006432"/>
    </source>
</evidence>